<evidence type="ECO:0000259" key="2">
    <source>
        <dbReference type="Pfam" id="PF00535"/>
    </source>
</evidence>
<dbReference type="Pfam" id="PF13489">
    <property type="entry name" value="Methyltransf_23"/>
    <property type="match status" value="1"/>
</dbReference>
<dbReference type="eggNOG" id="arCOG01383">
    <property type="taxonomic scope" value="Archaea"/>
</dbReference>
<dbReference type="InParanoid" id="D1YV44"/>
<dbReference type="InterPro" id="IPR050834">
    <property type="entry name" value="Glycosyltransf_2"/>
</dbReference>
<dbReference type="PANTHER" id="PTHR43685:SF2">
    <property type="entry name" value="GLYCOSYLTRANSFERASE 2-LIKE DOMAIN-CONTAINING PROTEIN"/>
    <property type="match status" value="1"/>
</dbReference>
<sequence>MPDILRAIRYEPNTIDPENKNTSHGLIIDLVGRNKAVLEVGNSTGYLSKIFRENGNRVTGIDIDREAGSIAQQYCETMVFGDIEIIDLDAYLKDSYFDVIVFGDVLEHLKSPEQILIKVKKYLKSDGYLVVSLPNGCHGDIILNLLFGDFRYTPMGLHDVTHLRFFGWKNILDMFNDHGYMVINVNKVRVPVGNTELKVDKDKVPDDLFNFIKSIPDSDVYQYVFTAIPGDIKNNTGNEQTPIIQLAPIFNSAIEGTLEKRVELLKEEILKVSAENQELLRDIERLDDQNSTLKRELSDMRQSSIWRLVMAYHNGFVERFLPHDTRRRKAYDRILISARKLVNGGLGGLSKKYSHHKKNKAMIAAKPKFPRIVENSVPPYKRIRQIKNYPLISIIIVTYNSERFIGNAIDSIIGQNYPPASTEIIVVDNNSRDKTAVTVNEYMEKYNDKIKIKLVETNKNNGFGKGVNIGVLNASPNADYVLLFNPDCKLYKDTLTELISAASATISDGYRLWECRQMPYEHPKHYSPVTLETSWSSGACCLIHKDAFENVGGFDENIFLYMEDVDLSWRLRMNGYKLMYLPFARVQHDTYSEANVVKSAQYYNSVLYQFYLRYKYGNREDIKWYYKEYFRLLNNVPNKLPYERSKLIEQFVKHSLLIPKALAFRIKNRKALKSFKPWFMDYDFEFRREGAFVKSDIDMEDPSLLPKVSIIVRTIGRKGFLREALTSIRNQTYGNIETIVVEDGPATVKEMLDQEFSRMDIKYFALGENHGRCRAGNFGLNKCTGEYLRFLDDDDLLYPTSIETAVCFMLKDDGEHRLMYDLSFEVPTEIISEDPFKYREFDYRLTYDQNFDRNILSIHNYMPIQNVLFDRELYELYGGFDESLDALEDWDLWIRYSQHTDFFKIPKITSLYRVPAVENDIEKRQVKLDKYYKIVKEKYNLPIGQLE</sequence>
<gene>
    <name evidence="3" type="ordered locus">MCP_0244</name>
</gene>
<feature type="domain" description="Glycosyltransferase 2-like" evidence="2">
    <location>
        <begin position="709"/>
        <end position="812"/>
    </location>
</feature>
<dbReference type="CDD" id="cd04186">
    <property type="entry name" value="GT_2_like_c"/>
    <property type="match status" value="1"/>
</dbReference>
<dbReference type="RefSeq" id="WP_012898996.1">
    <property type="nucleotide sequence ID" value="NC_013665.1"/>
</dbReference>
<reference evidence="3 4" key="1">
    <citation type="journal article" date="2007" name="Appl. Environ. Microbiol.">
        <title>Isolation of key methanogens for global methane emission from rice paddy fields: a novel isolate affiliated with the clone cluster rice cluster I.</title>
        <authorList>
            <person name="Sakai S."/>
            <person name="Imachi H."/>
            <person name="Sekiguchi Y."/>
            <person name="Ohashi A."/>
            <person name="Harada H."/>
            <person name="Kamagata Y."/>
        </authorList>
    </citation>
    <scope>NUCLEOTIDE SEQUENCE [LARGE SCALE GENOMIC DNA]</scope>
    <source>
        <strain evidence="4">DSM 17711 / JCM 13418 / NBRC 101707 / SANAE</strain>
    </source>
</reference>
<dbReference type="STRING" id="304371.MCP_0244"/>
<evidence type="ECO:0000256" key="1">
    <source>
        <dbReference type="SAM" id="Coils"/>
    </source>
</evidence>
<dbReference type="Gene3D" id="3.40.50.150">
    <property type="entry name" value="Vaccinia Virus protein VP39"/>
    <property type="match status" value="1"/>
</dbReference>
<dbReference type="GeneID" id="8680378"/>
<dbReference type="Pfam" id="PF00535">
    <property type="entry name" value="Glycos_transf_2"/>
    <property type="match status" value="2"/>
</dbReference>
<proteinExistence type="predicted"/>
<protein>
    <recommendedName>
        <fullName evidence="2">Glycosyltransferase 2-like domain-containing protein</fullName>
    </recommendedName>
</protein>
<keyword evidence="1" id="KW-0175">Coiled coil</keyword>
<dbReference type="Gene3D" id="3.90.550.10">
    <property type="entry name" value="Spore Coat Polysaccharide Biosynthesis Protein SpsA, Chain A"/>
    <property type="match status" value="2"/>
</dbReference>
<dbReference type="EMBL" id="AP011532">
    <property type="protein sequence ID" value="BAI60316.1"/>
    <property type="molecule type" value="Genomic_DNA"/>
</dbReference>
<keyword evidence="4" id="KW-1185">Reference proteome</keyword>
<dbReference type="PANTHER" id="PTHR43685">
    <property type="entry name" value="GLYCOSYLTRANSFERASE"/>
    <property type="match status" value="1"/>
</dbReference>
<evidence type="ECO:0000313" key="4">
    <source>
        <dbReference type="Proteomes" id="UP000001882"/>
    </source>
</evidence>
<dbReference type="InterPro" id="IPR029063">
    <property type="entry name" value="SAM-dependent_MTases_sf"/>
</dbReference>
<feature type="domain" description="Glycosyltransferase 2-like" evidence="2">
    <location>
        <begin position="393"/>
        <end position="504"/>
    </location>
</feature>
<reference evidence="4" key="3">
    <citation type="journal article" date="2011" name="PLoS ONE">
        <title>Genome sequence of a mesophilic hydrogenotrophic methanogen Methanocella paludicola, the first cultivated representative of the order Methanocellales.</title>
        <authorList>
            <person name="Sakai S."/>
            <person name="Takaki Y."/>
            <person name="Shimamura S."/>
            <person name="Sekine M."/>
            <person name="Tajima T."/>
            <person name="Kosugi H."/>
            <person name="Ichikawa N."/>
            <person name="Tasumi E."/>
            <person name="Hiraki A.T."/>
            <person name="Shimizu A."/>
            <person name="Kato Y."/>
            <person name="Nishiko R."/>
            <person name="Mori K."/>
            <person name="Fujita N."/>
            <person name="Imachi H."/>
            <person name="Takai K."/>
        </authorList>
    </citation>
    <scope>NUCLEOTIDE SEQUENCE [LARGE SCALE GENOMIC DNA]</scope>
    <source>
        <strain evidence="4">DSM 17711 / JCM 13418 / NBRC 101707 / SANAE</strain>
    </source>
</reference>
<dbReference type="CDD" id="cd02440">
    <property type="entry name" value="AdoMet_MTases"/>
    <property type="match status" value="1"/>
</dbReference>
<dbReference type="eggNOG" id="arCOG01381">
    <property type="taxonomic scope" value="Archaea"/>
</dbReference>
<organism evidence="3 4">
    <name type="scientific">Methanocella paludicola (strain DSM 17711 / JCM 13418 / NBRC 101707 / SANAE)</name>
    <dbReference type="NCBI Taxonomy" id="304371"/>
    <lineage>
        <taxon>Archaea</taxon>
        <taxon>Methanobacteriati</taxon>
        <taxon>Methanobacteriota</taxon>
        <taxon>Stenosarchaea group</taxon>
        <taxon>Methanomicrobia</taxon>
        <taxon>Methanocellales</taxon>
        <taxon>Methanocellaceae</taxon>
        <taxon>Methanocella</taxon>
    </lineage>
</organism>
<feature type="coiled-coil region" evidence="1">
    <location>
        <begin position="262"/>
        <end position="303"/>
    </location>
</feature>
<dbReference type="InterPro" id="IPR029044">
    <property type="entry name" value="Nucleotide-diphossugar_trans"/>
</dbReference>
<dbReference type="CAZy" id="GT2">
    <property type="family name" value="Glycosyltransferase Family 2"/>
</dbReference>
<dbReference type="OrthoDB" id="57427at2157"/>
<reference evidence="3 4" key="2">
    <citation type="journal article" date="2008" name="Int. J. Syst. Evol. Microbiol.">
        <title>Methanocella paludicola gen. nov., sp. nov., a methane-producing archaeon, the first isolate of the lineage 'Rice Cluster I', and proposal of the new archaeal order Methanocellales ord. nov.</title>
        <authorList>
            <person name="Sakai S."/>
            <person name="Imachi H."/>
            <person name="Hanada S."/>
            <person name="Ohashi A."/>
            <person name="Harada H."/>
            <person name="Kamagata Y."/>
        </authorList>
    </citation>
    <scope>NUCLEOTIDE SEQUENCE [LARGE SCALE GENOMIC DNA]</scope>
    <source>
        <strain evidence="4">DSM 17711 / JCM 13418 / NBRC 101707 / SANAE</strain>
    </source>
</reference>
<dbReference type="SUPFAM" id="SSF53448">
    <property type="entry name" value="Nucleotide-diphospho-sugar transferases"/>
    <property type="match status" value="2"/>
</dbReference>
<dbReference type="InterPro" id="IPR001173">
    <property type="entry name" value="Glyco_trans_2-like"/>
</dbReference>
<accession>D1YV44</accession>
<dbReference type="KEGG" id="mpd:MCP_0244"/>
<dbReference type="Proteomes" id="UP000001882">
    <property type="component" value="Chromosome"/>
</dbReference>
<dbReference type="AlphaFoldDB" id="D1YV44"/>
<evidence type="ECO:0000313" key="3">
    <source>
        <dbReference type="EMBL" id="BAI60316.1"/>
    </source>
</evidence>
<name>D1YV44_METPS</name>
<dbReference type="SUPFAM" id="SSF53335">
    <property type="entry name" value="S-adenosyl-L-methionine-dependent methyltransferases"/>
    <property type="match status" value="1"/>
</dbReference>
<dbReference type="eggNOG" id="arCOG01773">
    <property type="taxonomic scope" value="Archaea"/>
</dbReference>